<dbReference type="EMBL" id="JACBAZ010000005">
    <property type="protein sequence ID" value="NWK56704.1"/>
    <property type="molecule type" value="Genomic_DNA"/>
</dbReference>
<organism evidence="2 3">
    <name type="scientific">Oceaniferula marina</name>
    <dbReference type="NCBI Taxonomy" id="2748318"/>
    <lineage>
        <taxon>Bacteria</taxon>
        <taxon>Pseudomonadati</taxon>
        <taxon>Verrucomicrobiota</taxon>
        <taxon>Verrucomicrobiia</taxon>
        <taxon>Verrucomicrobiales</taxon>
        <taxon>Verrucomicrobiaceae</taxon>
        <taxon>Oceaniferula</taxon>
    </lineage>
</organism>
<reference evidence="2 3" key="1">
    <citation type="submission" date="2020-07" db="EMBL/GenBank/DDBJ databases">
        <title>Roseicoccus Jingziensis gen. nov., sp. nov., isolated from coastal seawater.</title>
        <authorList>
            <person name="Feng X."/>
        </authorList>
    </citation>
    <scope>NUCLEOTIDE SEQUENCE [LARGE SCALE GENOMIC DNA]</scope>
    <source>
        <strain evidence="2 3">N1E253</strain>
    </source>
</reference>
<sequence>MPDESSIPHSQLEKAAPFGRTYLFGGLISIALAFRTVPKWDYVAWIHLGLLVIWLIPWVRKGSIPCHIRLTLASTWVQLIVSFFLIASVHQEMMQSFAQETHSEAETSGYYLMGFFSMSIIVLIPWILALLKGYRLILLGHRTFTADPS</sequence>
<keyword evidence="1" id="KW-1133">Transmembrane helix</keyword>
<name>A0A851GR74_9BACT</name>
<protein>
    <recommendedName>
        <fullName evidence="4">Transmembrane protein</fullName>
    </recommendedName>
</protein>
<proteinExistence type="predicted"/>
<accession>A0A851GR74</accession>
<comment type="caution">
    <text evidence="2">The sequence shown here is derived from an EMBL/GenBank/DDBJ whole genome shotgun (WGS) entry which is preliminary data.</text>
</comment>
<evidence type="ECO:0008006" key="4">
    <source>
        <dbReference type="Google" id="ProtNLM"/>
    </source>
</evidence>
<dbReference type="Proteomes" id="UP000557872">
    <property type="component" value="Unassembled WGS sequence"/>
</dbReference>
<dbReference type="RefSeq" id="WP_178933501.1">
    <property type="nucleotide sequence ID" value="NZ_JACBAZ010000005.1"/>
</dbReference>
<gene>
    <name evidence="2" type="ORF">HW115_13860</name>
</gene>
<dbReference type="AlphaFoldDB" id="A0A851GR74"/>
<keyword evidence="3" id="KW-1185">Reference proteome</keyword>
<feature type="transmembrane region" description="Helical" evidence="1">
    <location>
        <begin position="71"/>
        <end position="90"/>
    </location>
</feature>
<evidence type="ECO:0000256" key="1">
    <source>
        <dbReference type="SAM" id="Phobius"/>
    </source>
</evidence>
<evidence type="ECO:0000313" key="2">
    <source>
        <dbReference type="EMBL" id="NWK56704.1"/>
    </source>
</evidence>
<feature type="transmembrane region" description="Helical" evidence="1">
    <location>
        <begin position="21"/>
        <end position="37"/>
    </location>
</feature>
<keyword evidence="1" id="KW-0812">Transmembrane</keyword>
<keyword evidence="1" id="KW-0472">Membrane</keyword>
<feature type="transmembrane region" description="Helical" evidence="1">
    <location>
        <begin position="43"/>
        <end position="59"/>
    </location>
</feature>
<evidence type="ECO:0000313" key="3">
    <source>
        <dbReference type="Proteomes" id="UP000557872"/>
    </source>
</evidence>
<feature type="transmembrane region" description="Helical" evidence="1">
    <location>
        <begin position="110"/>
        <end position="131"/>
    </location>
</feature>